<dbReference type="RefSeq" id="WP_092841775.1">
    <property type="nucleotide sequence ID" value="NZ_FOVP01000024.1"/>
</dbReference>
<dbReference type="EMBL" id="FOVP01000024">
    <property type="protein sequence ID" value="SFO30212.1"/>
    <property type="molecule type" value="Genomic_DNA"/>
</dbReference>
<organism evidence="3 4">
    <name type="scientific">Roseovarius lutimaris</name>
    <dbReference type="NCBI Taxonomy" id="1005928"/>
    <lineage>
        <taxon>Bacteria</taxon>
        <taxon>Pseudomonadati</taxon>
        <taxon>Pseudomonadota</taxon>
        <taxon>Alphaproteobacteria</taxon>
        <taxon>Rhodobacterales</taxon>
        <taxon>Roseobacteraceae</taxon>
        <taxon>Roseovarius</taxon>
    </lineage>
</organism>
<dbReference type="CDD" id="cd00293">
    <property type="entry name" value="USP-like"/>
    <property type="match status" value="1"/>
</dbReference>
<dbReference type="OrthoDB" id="9792500at2"/>
<dbReference type="PANTHER" id="PTHR46268">
    <property type="entry name" value="STRESS RESPONSE PROTEIN NHAX"/>
    <property type="match status" value="1"/>
</dbReference>
<dbReference type="SUPFAM" id="SSF52402">
    <property type="entry name" value="Adenine nucleotide alpha hydrolases-like"/>
    <property type="match status" value="1"/>
</dbReference>
<dbReference type="Gene3D" id="3.40.50.620">
    <property type="entry name" value="HUPs"/>
    <property type="match status" value="1"/>
</dbReference>
<dbReference type="InterPro" id="IPR006016">
    <property type="entry name" value="UspA"/>
</dbReference>
<evidence type="ECO:0000313" key="3">
    <source>
        <dbReference type="EMBL" id="SFO30212.1"/>
    </source>
</evidence>
<evidence type="ECO:0000313" key="4">
    <source>
        <dbReference type="Proteomes" id="UP000198599"/>
    </source>
</evidence>
<feature type="domain" description="UspA" evidence="2">
    <location>
        <begin position="1"/>
        <end position="135"/>
    </location>
</feature>
<keyword evidence="4" id="KW-1185">Reference proteome</keyword>
<proteinExistence type="inferred from homology"/>
<dbReference type="Proteomes" id="UP000198599">
    <property type="component" value="Unassembled WGS sequence"/>
</dbReference>
<gene>
    <name evidence="3" type="ORF">SAMN04487859_12436</name>
</gene>
<dbReference type="InterPro" id="IPR014729">
    <property type="entry name" value="Rossmann-like_a/b/a_fold"/>
</dbReference>
<dbReference type="STRING" id="1005928.SAMN04487859_12436"/>
<comment type="similarity">
    <text evidence="1">Belongs to the universal stress protein A family.</text>
</comment>
<evidence type="ECO:0000259" key="2">
    <source>
        <dbReference type="Pfam" id="PF00582"/>
    </source>
</evidence>
<evidence type="ECO:0000256" key="1">
    <source>
        <dbReference type="ARBA" id="ARBA00008791"/>
    </source>
</evidence>
<dbReference type="PANTHER" id="PTHR46268:SF6">
    <property type="entry name" value="UNIVERSAL STRESS PROTEIN UP12"/>
    <property type="match status" value="1"/>
</dbReference>
<sequence>MYKHVLVPISFDNDRDAAGAVSAAQVLAGKDGRISLLHVIEHIPAYAISYMPQDYLVEARKAVVKELSDLADSLPNATADVVEGHSGRTILDWAEENKPDCIVIASHRPGMQDLLLGSTANQVVRHAKCAVHVIR</sequence>
<dbReference type="AlphaFoldDB" id="A0A1I5G2K5"/>
<dbReference type="PRINTS" id="PR01438">
    <property type="entry name" value="UNVRSLSTRESS"/>
</dbReference>
<dbReference type="InterPro" id="IPR006015">
    <property type="entry name" value="Universal_stress_UspA"/>
</dbReference>
<accession>A0A1I5G2K5</accession>
<protein>
    <submittedName>
        <fullName evidence="3">Nucleotide-binding universal stress protein, UspA family</fullName>
    </submittedName>
</protein>
<dbReference type="Pfam" id="PF00582">
    <property type="entry name" value="Usp"/>
    <property type="match status" value="1"/>
</dbReference>
<reference evidence="4" key="1">
    <citation type="submission" date="2016-10" db="EMBL/GenBank/DDBJ databases">
        <authorList>
            <person name="Varghese N."/>
            <person name="Submissions S."/>
        </authorList>
    </citation>
    <scope>NUCLEOTIDE SEQUENCE [LARGE SCALE GENOMIC DNA]</scope>
    <source>
        <strain evidence="4">DSM 28463</strain>
    </source>
</reference>
<name>A0A1I5G2K5_9RHOB</name>